<protein>
    <submittedName>
        <fullName evidence="2">Uncharacterized protein</fullName>
    </submittedName>
</protein>
<name>A0A480GN19_PIG</name>
<dbReference type="EMBL" id="DQIR01058173">
    <property type="protein sequence ID" value="HDA13649.1"/>
    <property type="molecule type" value="Transcribed_RNA"/>
</dbReference>
<evidence type="ECO:0000256" key="1">
    <source>
        <dbReference type="SAM" id="MobiDB-lite"/>
    </source>
</evidence>
<feature type="region of interest" description="Disordered" evidence="1">
    <location>
        <begin position="54"/>
        <end position="110"/>
    </location>
</feature>
<evidence type="ECO:0000313" key="2">
    <source>
        <dbReference type="EMBL" id="HDA13701.1"/>
    </source>
</evidence>
<reference evidence="2" key="1">
    <citation type="journal article" date="2019" name="PeerJ">
        <title>Genes of the pig, Sus scrofa, reconstructed with EvidentialGene.</title>
        <authorList>
            <person name="Gilbert D.G."/>
        </authorList>
    </citation>
    <scope>NUCLEOTIDE SEQUENCE</scope>
</reference>
<organism evidence="2">
    <name type="scientific">Sus scrofa</name>
    <name type="common">Pig</name>
    <dbReference type="NCBI Taxonomy" id="9823"/>
    <lineage>
        <taxon>Eukaryota</taxon>
        <taxon>Metazoa</taxon>
        <taxon>Chordata</taxon>
        <taxon>Craniata</taxon>
        <taxon>Vertebrata</taxon>
        <taxon>Euteleostomi</taxon>
        <taxon>Mammalia</taxon>
        <taxon>Eutheria</taxon>
        <taxon>Laurasiatheria</taxon>
        <taxon>Artiodactyla</taxon>
        <taxon>Suina</taxon>
        <taxon>Suidae</taxon>
        <taxon>Sus</taxon>
    </lineage>
</organism>
<accession>A0A480GN19</accession>
<dbReference type="AlphaFoldDB" id="A0A480GN19"/>
<sequence>MALERPTPVTNNRGEEEEDCIGCCFRIQRNNRQTSQRSTSGCIRKLCSWRHQRVHPANGSGTEETPGSHERLPSTAGGIEAPSGCTMPADDATNNNGMALERPTPVTNNRGEEEEDCIGCCFRIQRNNRQMSQRSTSGCIRKLCSWLHQRMQRANGSGTVHPRHILVKEYSSSEDIPSDPSLMLYEWPYRSEFIAESVGSITNEDEECYMADNENSDKESRIKRKRKRSLFLRLRKAFGGTASDADDEHT</sequence>
<proteinExistence type="predicted"/>
<dbReference type="EMBL" id="DQIR01058225">
    <property type="protein sequence ID" value="HDA13701.1"/>
    <property type="molecule type" value="Transcribed_RNA"/>
</dbReference>